<feature type="region of interest" description="Disordered" evidence="1">
    <location>
        <begin position="1"/>
        <end position="67"/>
    </location>
</feature>
<dbReference type="Proteomes" id="UP001500689">
    <property type="component" value="Unassembled WGS sequence"/>
</dbReference>
<comment type="caution">
    <text evidence="2">The sequence shown here is derived from an EMBL/GenBank/DDBJ whole genome shotgun (WGS) entry which is preliminary data.</text>
</comment>
<evidence type="ECO:0000313" key="2">
    <source>
        <dbReference type="EMBL" id="GAA3567595.1"/>
    </source>
</evidence>
<keyword evidence="3" id="KW-1185">Reference proteome</keyword>
<proteinExistence type="predicted"/>
<dbReference type="EMBL" id="BAAAZN010000014">
    <property type="protein sequence ID" value="GAA3567595.1"/>
    <property type="molecule type" value="Genomic_DNA"/>
</dbReference>
<sequence length="100" mass="10314">MPCPPANRAEKPGLPAGGGTSSPGRGREGPGAARDPGSGLRDVRRRGHPGRQPVSRKTSPAGEVRSGVRCCAAGVSLPGGIAEMDMGRSYLLQITIDRIR</sequence>
<name>A0ABP6XIF8_9PSEU</name>
<gene>
    <name evidence="2" type="ORF">GCM10022222_59440</name>
</gene>
<protein>
    <submittedName>
        <fullName evidence="2">Uncharacterized protein</fullName>
    </submittedName>
</protein>
<evidence type="ECO:0000256" key="1">
    <source>
        <dbReference type="SAM" id="MobiDB-lite"/>
    </source>
</evidence>
<reference evidence="3" key="1">
    <citation type="journal article" date="2019" name="Int. J. Syst. Evol. Microbiol.">
        <title>The Global Catalogue of Microorganisms (GCM) 10K type strain sequencing project: providing services to taxonomists for standard genome sequencing and annotation.</title>
        <authorList>
            <consortium name="The Broad Institute Genomics Platform"/>
            <consortium name="The Broad Institute Genome Sequencing Center for Infectious Disease"/>
            <person name="Wu L."/>
            <person name="Ma J."/>
        </authorList>
    </citation>
    <scope>NUCLEOTIDE SEQUENCE [LARGE SCALE GENOMIC DNA]</scope>
    <source>
        <strain evidence="3">JCM 16898</strain>
    </source>
</reference>
<evidence type="ECO:0000313" key="3">
    <source>
        <dbReference type="Proteomes" id="UP001500689"/>
    </source>
</evidence>
<organism evidence="2 3">
    <name type="scientific">Amycolatopsis ultiminotia</name>
    <dbReference type="NCBI Taxonomy" id="543629"/>
    <lineage>
        <taxon>Bacteria</taxon>
        <taxon>Bacillati</taxon>
        <taxon>Actinomycetota</taxon>
        <taxon>Actinomycetes</taxon>
        <taxon>Pseudonocardiales</taxon>
        <taxon>Pseudonocardiaceae</taxon>
        <taxon>Amycolatopsis</taxon>
    </lineage>
</organism>
<accession>A0ABP6XIF8</accession>